<dbReference type="PANTHER" id="PTHR43283:SF7">
    <property type="entry name" value="BETA-LACTAMASE-RELATED DOMAIN-CONTAINING PROTEIN"/>
    <property type="match status" value="1"/>
</dbReference>
<dbReference type="InterPro" id="IPR001466">
    <property type="entry name" value="Beta-lactam-related"/>
</dbReference>
<keyword evidence="1" id="KW-0472">Membrane</keyword>
<comment type="caution">
    <text evidence="3">The sequence shown here is derived from an EMBL/GenBank/DDBJ whole genome shotgun (WGS) entry which is preliminary data.</text>
</comment>
<feature type="domain" description="Beta-lactamase-related" evidence="2">
    <location>
        <begin position="81"/>
        <end position="373"/>
    </location>
</feature>
<dbReference type="PANTHER" id="PTHR43283">
    <property type="entry name" value="BETA-LACTAMASE-RELATED"/>
    <property type="match status" value="1"/>
</dbReference>
<dbReference type="Gene3D" id="3.40.710.10">
    <property type="entry name" value="DD-peptidase/beta-lactamase superfamily"/>
    <property type="match status" value="1"/>
</dbReference>
<dbReference type="EMBL" id="LAZR01007156">
    <property type="protein sequence ID" value="KKM87073.1"/>
    <property type="molecule type" value="Genomic_DNA"/>
</dbReference>
<dbReference type="InterPro" id="IPR050789">
    <property type="entry name" value="Diverse_Enzym_Activities"/>
</dbReference>
<keyword evidence="1" id="KW-0812">Transmembrane</keyword>
<dbReference type="AlphaFoldDB" id="A0A0F9KZG9"/>
<feature type="transmembrane region" description="Helical" evidence="1">
    <location>
        <begin position="5"/>
        <end position="29"/>
    </location>
</feature>
<evidence type="ECO:0000313" key="3">
    <source>
        <dbReference type="EMBL" id="KKM87073.1"/>
    </source>
</evidence>
<keyword evidence="1" id="KW-1133">Transmembrane helix</keyword>
<dbReference type="Pfam" id="PF00144">
    <property type="entry name" value="Beta-lactamase"/>
    <property type="match status" value="1"/>
</dbReference>
<sequence>MKKNILIGIVAGVIIIGITTGFIVIPMLLPSTPPPPGNGDSGWSWPTDGWSTSTLEEQNMSSSILDDMNYFIFYNQIEIDSISIIKNGYLVYEEYYKDSLINPDKNFTYTGVLYSDTQKHNIWSCTKSITSLLIGIAIDLGFIDNVSQKFFDFFPERWNETGFDARKQNITIEHLLKMESGLTGYLPYPDPYGYDYLQRLLAIPLLQDPGDPYEVTWDSYSNAGTTLLSAIINRTTGRYTWDFAQEYLFDPLGILKENMHWSNSSQSPPGNLTMNYGSSGIAMYPQDMAKIGYLCLNNGTWNGTQIVSSDWIKRSQIDDPAGAVVYGYLWWLSWGFSPAYYLAGGANGQKIVIVNEIDMVIVLTAHVDRYQDYIIQNYIIESAMSNN</sequence>
<organism evidence="3">
    <name type="scientific">marine sediment metagenome</name>
    <dbReference type="NCBI Taxonomy" id="412755"/>
    <lineage>
        <taxon>unclassified sequences</taxon>
        <taxon>metagenomes</taxon>
        <taxon>ecological metagenomes</taxon>
    </lineage>
</organism>
<protein>
    <recommendedName>
        <fullName evidence="2">Beta-lactamase-related domain-containing protein</fullName>
    </recommendedName>
</protein>
<reference evidence="3" key="1">
    <citation type="journal article" date="2015" name="Nature">
        <title>Complex archaea that bridge the gap between prokaryotes and eukaryotes.</title>
        <authorList>
            <person name="Spang A."/>
            <person name="Saw J.H."/>
            <person name="Jorgensen S.L."/>
            <person name="Zaremba-Niedzwiedzka K."/>
            <person name="Martijn J."/>
            <person name="Lind A.E."/>
            <person name="van Eijk R."/>
            <person name="Schleper C."/>
            <person name="Guy L."/>
            <person name="Ettema T.J."/>
        </authorList>
    </citation>
    <scope>NUCLEOTIDE SEQUENCE</scope>
</reference>
<gene>
    <name evidence="3" type="ORF">LCGC14_1272580</name>
</gene>
<dbReference type="SUPFAM" id="SSF56601">
    <property type="entry name" value="beta-lactamase/transpeptidase-like"/>
    <property type="match status" value="1"/>
</dbReference>
<accession>A0A0F9KZG9</accession>
<dbReference type="InterPro" id="IPR012338">
    <property type="entry name" value="Beta-lactam/transpept-like"/>
</dbReference>
<evidence type="ECO:0000256" key="1">
    <source>
        <dbReference type="SAM" id="Phobius"/>
    </source>
</evidence>
<evidence type="ECO:0000259" key="2">
    <source>
        <dbReference type="Pfam" id="PF00144"/>
    </source>
</evidence>
<proteinExistence type="predicted"/>
<name>A0A0F9KZG9_9ZZZZ</name>